<protein>
    <submittedName>
        <fullName evidence="2">Uncharacterized protein</fullName>
    </submittedName>
</protein>
<dbReference type="Proteomes" id="UP001190700">
    <property type="component" value="Unassembled WGS sequence"/>
</dbReference>
<keyword evidence="3" id="KW-1185">Reference proteome</keyword>
<accession>A0AAE0ETR7</accession>
<dbReference type="EMBL" id="LGRX02033678">
    <property type="protein sequence ID" value="KAK3240321.1"/>
    <property type="molecule type" value="Genomic_DNA"/>
</dbReference>
<proteinExistence type="predicted"/>
<feature type="transmembrane region" description="Helical" evidence="1">
    <location>
        <begin position="134"/>
        <end position="156"/>
    </location>
</feature>
<keyword evidence="1" id="KW-1133">Transmembrane helix</keyword>
<name>A0AAE0ETR7_9CHLO</name>
<comment type="caution">
    <text evidence="2">The sequence shown here is derived from an EMBL/GenBank/DDBJ whole genome shotgun (WGS) entry which is preliminary data.</text>
</comment>
<keyword evidence="1" id="KW-0812">Transmembrane</keyword>
<keyword evidence="1" id="KW-0472">Membrane</keyword>
<dbReference type="AlphaFoldDB" id="A0AAE0ETR7"/>
<reference evidence="2 3" key="1">
    <citation type="journal article" date="2015" name="Genome Biol. Evol.">
        <title>Comparative Genomics of a Bacterivorous Green Alga Reveals Evolutionary Causalities and Consequences of Phago-Mixotrophic Mode of Nutrition.</title>
        <authorList>
            <person name="Burns J.A."/>
            <person name="Paasch A."/>
            <person name="Narechania A."/>
            <person name="Kim E."/>
        </authorList>
    </citation>
    <scope>NUCLEOTIDE SEQUENCE [LARGE SCALE GENOMIC DNA]</scope>
    <source>
        <strain evidence="2 3">PLY_AMNH</strain>
    </source>
</reference>
<organism evidence="2 3">
    <name type="scientific">Cymbomonas tetramitiformis</name>
    <dbReference type="NCBI Taxonomy" id="36881"/>
    <lineage>
        <taxon>Eukaryota</taxon>
        <taxon>Viridiplantae</taxon>
        <taxon>Chlorophyta</taxon>
        <taxon>Pyramimonadophyceae</taxon>
        <taxon>Pyramimonadales</taxon>
        <taxon>Pyramimonadaceae</taxon>
        <taxon>Cymbomonas</taxon>
    </lineage>
</organism>
<evidence type="ECO:0000256" key="1">
    <source>
        <dbReference type="SAM" id="Phobius"/>
    </source>
</evidence>
<sequence length="243" mass="26944">MTFPTTAVLAQPERSEFTSHVRQSLADLAKPGFLRAGDVHVLELTQYNPKKESTAVFAEVIGISASWVETYAQLVDTNFDDVFAADPYYQTTGAPRLESVAVYSDLRHTIEQIDIKGDGGCKDMFRTCSMGVNILLLVLIGIVIWAAVFSTLYLYYETFVKLVPELGLVEKANTVKVLVVHEVPACMAAAIRTMNSKKKTVTVPLFTKNLHYRDEGSAPMARDHLSVPVKVNTAKIFPEDNRI</sequence>
<evidence type="ECO:0000313" key="2">
    <source>
        <dbReference type="EMBL" id="KAK3240321.1"/>
    </source>
</evidence>
<evidence type="ECO:0000313" key="3">
    <source>
        <dbReference type="Proteomes" id="UP001190700"/>
    </source>
</evidence>
<gene>
    <name evidence="2" type="ORF">CYMTET_49835</name>
</gene>